<accession>A0ABY4C3K9</accession>
<name>A0ABY4C3K9_9MICO</name>
<protein>
    <submittedName>
        <fullName evidence="1">Uncharacterized protein</fullName>
    </submittedName>
</protein>
<evidence type="ECO:0000313" key="2">
    <source>
        <dbReference type="Proteomes" id="UP000832097"/>
    </source>
</evidence>
<dbReference type="EMBL" id="CP094528">
    <property type="protein sequence ID" value="UOE45904.1"/>
    <property type="molecule type" value="Genomic_DNA"/>
</dbReference>
<reference evidence="1 2" key="1">
    <citation type="submission" date="2022-03" db="EMBL/GenBank/DDBJ databases">
        <title>Mucilaginibacter sp. isolated from the gut of Protaetia brevitarsis seulensis larvae.</title>
        <authorList>
            <person name="Won M."/>
            <person name="Kim S.-J."/>
            <person name="Kwon S.-W."/>
        </authorList>
    </citation>
    <scope>NUCLEOTIDE SEQUENCE [LARGE SCALE GENOMIC DNA]</scope>
    <source>
        <strain evidence="1 2">CFWR-12</strain>
    </source>
</reference>
<sequence length="102" mass="11333">MSKPQMTERQAAAWPEAIAAINAVDGVDLPEGIGYWDVIWGEETRPGRGHYLDARYNDGEHFAQITMDVYGYPNTSVAELDWLHASGWEECPCGCNDEEAGE</sequence>
<evidence type="ECO:0000313" key="1">
    <source>
        <dbReference type="EMBL" id="UOE45904.1"/>
    </source>
</evidence>
<proteinExistence type="predicted"/>
<organism evidence="1 2">
    <name type="scientific">Agromyces larvae</name>
    <dbReference type="NCBI Taxonomy" id="2929802"/>
    <lineage>
        <taxon>Bacteria</taxon>
        <taxon>Bacillati</taxon>
        <taxon>Actinomycetota</taxon>
        <taxon>Actinomycetes</taxon>
        <taxon>Micrococcales</taxon>
        <taxon>Microbacteriaceae</taxon>
        <taxon>Agromyces</taxon>
    </lineage>
</organism>
<keyword evidence="2" id="KW-1185">Reference proteome</keyword>
<gene>
    <name evidence="1" type="ORF">MTO99_09235</name>
</gene>
<dbReference type="RefSeq" id="WP_243558620.1">
    <property type="nucleotide sequence ID" value="NZ_CP094528.1"/>
</dbReference>
<dbReference type="Proteomes" id="UP000832097">
    <property type="component" value="Chromosome"/>
</dbReference>